<feature type="transmembrane region" description="Helical" evidence="7">
    <location>
        <begin position="490"/>
        <end position="512"/>
    </location>
</feature>
<dbReference type="PANTHER" id="PTHR23504:SF15">
    <property type="entry name" value="MAJOR FACILITATOR SUPERFAMILY (MFS) PROFILE DOMAIN-CONTAINING PROTEIN"/>
    <property type="match status" value="1"/>
</dbReference>
<evidence type="ECO:0000313" key="9">
    <source>
        <dbReference type="EMBL" id="CAE7145909.1"/>
    </source>
</evidence>
<reference evidence="9" key="1">
    <citation type="submission" date="2021-01" db="EMBL/GenBank/DDBJ databases">
        <authorList>
            <person name="Kaushik A."/>
        </authorList>
    </citation>
    <scope>NUCLEOTIDE SEQUENCE</scope>
    <source>
        <strain evidence="9">AG5</strain>
    </source>
</reference>
<feature type="transmembrane region" description="Helical" evidence="7">
    <location>
        <begin position="609"/>
        <end position="628"/>
    </location>
</feature>
<evidence type="ECO:0000256" key="1">
    <source>
        <dbReference type="ARBA" id="ARBA00004141"/>
    </source>
</evidence>
<dbReference type="Gene3D" id="1.20.1250.20">
    <property type="entry name" value="MFS general substrate transporter like domains"/>
    <property type="match status" value="3"/>
</dbReference>
<feature type="transmembrane region" description="Helical" evidence="7">
    <location>
        <begin position="640"/>
        <end position="664"/>
    </location>
</feature>
<feature type="transmembrane region" description="Helical" evidence="7">
    <location>
        <begin position="117"/>
        <end position="134"/>
    </location>
</feature>
<feature type="transmembrane region" description="Helical" evidence="7">
    <location>
        <begin position="350"/>
        <end position="368"/>
    </location>
</feature>
<feature type="transmembrane region" description="Helical" evidence="7">
    <location>
        <begin position="721"/>
        <end position="743"/>
    </location>
</feature>
<feature type="transmembrane region" description="Helical" evidence="7">
    <location>
        <begin position="46"/>
        <end position="71"/>
    </location>
</feature>
<feature type="transmembrane region" description="Helical" evidence="7">
    <location>
        <begin position="840"/>
        <end position="863"/>
    </location>
</feature>
<feature type="transmembrane region" description="Helical" evidence="7">
    <location>
        <begin position="309"/>
        <end position="330"/>
    </location>
</feature>
<sequence length="1183" mass="126494">MVPVSTPRLDGDNTTREHYNSTDEAENRCQQEVVAPQRTPLPLKQVFVLCLMRFAEPISFSVIFPFVNQMIEESGVTSDPKELGYYSGFVEGVFALAQFCTVCFWGSLSDRIGRRPVLIVGLCGVVGSTIMFGLSRSFSMMLISRALSGALNGNVAVIKSVLGEITDETNQGLAFAYLPLCWSIGSLLAPALGGFLSHPAERYPSVFGYELFRQFPYLLPCLAGSALSTIGLVAGALFLEESLPKDRSSTSASAERRPLLASNPRSYSSSTAGPVPNPRLASPGVLDGAEKRAPSIKEIMRISSIRKVLISYGFMAYVTVSINAVLLLWLYTPVKSGGIGFSTAEIGTTLSLSGIFGTLMAVIVFPPLERRFFTVYFWGSLSDRIGRRPVLISGLCGVVGSTIMFGLSKSFKMMLVSWALCGMLNGNSAVVKSVLGEITDKTNQGAAFAYFSLCWSMGSLLAPALGGFLSHPAERYPHVFGFELFRRYPYLLPCLAGSTFSTAGLIAGVLFLEETLPKDSRPEERRPLLFSKPRTYSQPSSTPTDGTNPQLPPLDGPAANDNIFTPYIRKILISYGFMAYVTTSINALTVLWLYTPIRVGGIGFSSAEIGVTLALSGLLGTGIIVIGFPPLERRVGALSLYRFSMVMQLLNIIVFPLGHAFAIAGGQNGSYFGVGILLAVRCAGGMIFPCNTLLVTRSAPSGRSRGTINALAQMVATASRAVAPAIATSLFAFSIKGGILGVTSDPKELGYYSGFIEGTFCLAQFLTVYFWSSLSDRIGRRPVLISGLCGVVGSTIMFGLSKSFTMMLVSWALCGTLNGNAAVIKSVLGEITDETNQGAAFAYLSLCWSLGSLLAPALGGSLSHPAERYPRILGFELFRRYPFLLPCLAGSTFSTIALLTGVLFLEETVPKHSRPKERQPLLSSKSRTYSQPLSTPTNGTDPQLSPLDDRGSTLDSAKFKTNNPSANSIFTPYVRKVIISYGLMAYVTMAINALMVLWLYTPVKAGGIGFSSAEIGVTLALSGLLGTGVTAIVFPPLERRMGVLPLYRFSMVMQLLNGLMFPLGHAFAIAGGKNGAYLGVGTTLVVRSIGSIVYVCNMLLVTRSVPSGHSLATVNALAQMVGSGSRAVAPAVTTSLFAFSIKSGILGGNLIWIVLSLVTLLGIAVAYRIPSNRPSDTESQRGN</sequence>
<feature type="transmembrane region" description="Helical" evidence="7">
    <location>
        <begin position="883"/>
        <end position="905"/>
    </location>
</feature>
<feature type="domain" description="Major facilitator superfamily (MFS) profile" evidence="8">
    <location>
        <begin position="677"/>
        <end position="1174"/>
    </location>
</feature>
<keyword evidence="4 7" id="KW-1133">Transmembrane helix</keyword>
<evidence type="ECO:0000256" key="6">
    <source>
        <dbReference type="SAM" id="MobiDB-lite"/>
    </source>
</evidence>
<evidence type="ECO:0000256" key="5">
    <source>
        <dbReference type="ARBA" id="ARBA00023136"/>
    </source>
</evidence>
<dbReference type="Proteomes" id="UP000663827">
    <property type="component" value="Unassembled WGS sequence"/>
</dbReference>
<comment type="caution">
    <text evidence="9">The sequence shown here is derived from an EMBL/GenBank/DDBJ whole genome shotgun (WGS) entry which is preliminary data.</text>
</comment>
<feature type="transmembrane region" description="Helical" evidence="7">
    <location>
        <begin position="572"/>
        <end position="594"/>
    </location>
</feature>
<feature type="transmembrane region" description="Helical" evidence="7">
    <location>
        <begin position="413"/>
        <end position="435"/>
    </location>
</feature>
<feature type="transmembrane region" description="Helical" evidence="7">
    <location>
        <begin position="670"/>
        <end position="695"/>
    </location>
</feature>
<feature type="region of interest" description="Disordered" evidence="6">
    <location>
        <begin position="249"/>
        <end position="286"/>
    </location>
</feature>
<dbReference type="InterPro" id="IPR036259">
    <property type="entry name" value="MFS_trans_sf"/>
</dbReference>
<feature type="compositionally biased region" description="Polar residues" evidence="6">
    <location>
        <begin position="534"/>
        <end position="549"/>
    </location>
</feature>
<organism evidence="9 10">
    <name type="scientific">Rhizoctonia solani</name>
    <dbReference type="NCBI Taxonomy" id="456999"/>
    <lineage>
        <taxon>Eukaryota</taxon>
        <taxon>Fungi</taxon>
        <taxon>Dikarya</taxon>
        <taxon>Basidiomycota</taxon>
        <taxon>Agaricomycotina</taxon>
        <taxon>Agaricomycetes</taxon>
        <taxon>Cantharellales</taxon>
        <taxon>Ceratobasidiaceae</taxon>
        <taxon>Rhizoctonia</taxon>
    </lineage>
</organism>
<dbReference type="GO" id="GO:0022857">
    <property type="term" value="F:transmembrane transporter activity"/>
    <property type="evidence" value="ECO:0007669"/>
    <property type="project" value="InterPro"/>
</dbReference>
<feature type="transmembrane region" description="Helical" evidence="7">
    <location>
        <begin position="749"/>
        <end position="771"/>
    </location>
</feature>
<accession>A0A8H3E226</accession>
<feature type="domain" description="Major facilitator superfamily (MFS) profile" evidence="8">
    <location>
        <begin position="45"/>
        <end position="516"/>
    </location>
</feature>
<keyword evidence="5 7" id="KW-0472">Membrane</keyword>
<evidence type="ECO:0000256" key="4">
    <source>
        <dbReference type="ARBA" id="ARBA00022989"/>
    </source>
</evidence>
<dbReference type="InterPro" id="IPR001958">
    <property type="entry name" value="Tet-R_TetA/multi-R_MdtG-like"/>
</dbReference>
<evidence type="ECO:0000256" key="7">
    <source>
        <dbReference type="SAM" id="Phobius"/>
    </source>
</evidence>
<feature type="transmembrane region" description="Helical" evidence="7">
    <location>
        <begin position="806"/>
        <end position="828"/>
    </location>
</feature>
<evidence type="ECO:0000313" key="10">
    <source>
        <dbReference type="Proteomes" id="UP000663827"/>
    </source>
</evidence>
<feature type="compositionally biased region" description="Basic and acidic residues" evidence="6">
    <location>
        <begin position="9"/>
        <end position="25"/>
    </location>
</feature>
<evidence type="ECO:0000259" key="8">
    <source>
        <dbReference type="PROSITE" id="PS50850"/>
    </source>
</evidence>
<keyword evidence="2" id="KW-0813">Transport</keyword>
<dbReference type="InterPro" id="IPR020846">
    <property type="entry name" value="MFS_dom"/>
</dbReference>
<feature type="transmembrane region" description="Helical" evidence="7">
    <location>
        <begin position="1150"/>
        <end position="1169"/>
    </location>
</feature>
<feature type="region of interest" description="Disordered" evidence="6">
    <location>
        <begin position="914"/>
        <end position="947"/>
    </location>
</feature>
<feature type="region of interest" description="Disordered" evidence="6">
    <location>
        <begin position="522"/>
        <end position="555"/>
    </location>
</feature>
<dbReference type="CDD" id="cd17330">
    <property type="entry name" value="MFS_SLC46_TetA_like"/>
    <property type="match status" value="2"/>
</dbReference>
<comment type="subcellular location">
    <subcellularLocation>
        <location evidence="1">Membrane</location>
        <topology evidence="1">Multi-pass membrane protein</topology>
    </subcellularLocation>
</comment>
<dbReference type="Pfam" id="PF07690">
    <property type="entry name" value="MFS_1"/>
    <property type="match status" value="3"/>
</dbReference>
<feature type="transmembrane region" description="Helical" evidence="7">
    <location>
        <begin position="1046"/>
        <end position="1070"/>
    </location>
</feature>
<feature type="transmembrane region" description="Helical" evidence="7">
    <location>
        <begin position="174"/>
        <end position="197"/>
    </location>
</feature>
<evidence type="ECO:0000256" key="3">
    <source>
        <dbReference type="ARBA" id="ARBA00022692"/>
    </source>
</evidence>
<protein>
    <recommendedName>
        <fullName evidence="8">Major facilitator superfamily (MFS) profile domain-containing protein</fullName>
    </recommendedName>
</protein>
<feature type="compositionally biased region" description="Basic and acidic residues" evidence="6">
    <location>
        <begin position="249"/>
        <end position="258"/>
    </location>
</feature>
<dbReference type="InterPro" id="IPR011701">
    <property type="entry name" value="MFS"/>
</dbReference>
<name>A0A8H3E226_9AGAM</name>
<dbReference type="AlphaFoldDB" id="A0A8H3E226"/>
<feature type="region of interest" description="Disordered" evidence="6">
    <location>
        <begin position="1"/>
        <end position="25"/>
    </location>
</feature>
<keyword evidence="3 7" id="KW-0812">Transmembrane</keyword>
<feature type="compositionally biased region" description="Polar residues" evidence="6">
    <location>
        <begin position="921"/>
        <end position="943"/>
    </location>
</feature>
<dbReference type="PROSITE" id="PS50850">
    <property type="entry name" value="MFS"/>
    <property type="match status" value="2"/>
</dbReference>
<feature type="transmembrane region" description="Helical" evidence="7">
    <location>
        <begin position="978"/>
        <end position="1000"/>
    </location>
</feature>
<feature type="transmembrane region" description="Helical" evidence="7">
    <location>
        <begin position="217"/>
        <end position="239"/>
    </location>
</feature>
<dbReference type="EMBL" id="CAJNJQ010001664">
    <property type="protein sequence ID" value="CAE7145909.1"/>
    <property type="molecule type" value="Genomic_DNA"/>
</dbReference>
<feature type="transmembrane region" description="Helical" evidence="7">
    <location>
        <begin position="83"/>
        <end position="105"/>
    </location>
</feature>
<feature type="transmembrane region" description="Helical" evidence="7">
    <location>
        <begin position="140"/>
        <end position="162"/>
    </location>
</feature>
<feature type="transmembrane region" description="Helical" evidence="7">
    <location>
        <begin position="389"/>
        <end position="407"/>
    </location>
</feature>
<gene>
    <name evidence="9" type="ORF">RDB_LOCUS81464</name>
</gene>
<dbReference type="GO" id="GO:0016020">
    <property type="term" value="C:membrane"/>
    <property type="evidence" value="ECO:0007669"/>
    <property type="project" value="UniProtKB-SubCell"/>
</dbReference>
<feature type="transmembrane region" description="Helical" evidence="7">
    <location>
        <begin position="447"/>
        <end position="470"/>
    </location>
</feature>
<feature type="transmembrane region" description="Helical" evidence="7">
    <location>
        <begin position="783"/>
        <end position="800"/>
    </location>
</feature>
<dbReference type="SUPFAM" id="SSF103473">
    <property type="entry name" value="MFS general substrate transporter"/>
    <property type="match status" value="3"/>
</dbReference>
<dbReference type="PANTHER" id="PTHR23504">
    <property type="entry name" value="MAJOR FACILITATOR SUPERFAMILY DOMAIN-CONTAINING PROTEIN 10"/>
    <property type="match status" value="1"/>
</dbReference>
<dbReference type="PRINTS" id="PR01035">
    <property type="entry name" value="TCRTETA"/>
</dbReference>
<evidence type="ECO:0000256" key="2">
    <source>
        <dbReference type="ARBA" id="ARBA00022448"/>
    </source>
</evidence>
<feature type="compositionally biased region" description="Polar residues" evidence="6">
    <location>
        <begin position="263"/>
        <end position="272"/>
    </location>
</feature>
<feature type="transmembrane region" description="Helical" evidence="7">
    <location>
        <begin position="1015"/>
        <end position="1034"/>
    </location>
</feature>
<proteinExistence type="predicted"/>